<proteinExistence type="predicted"/>
<feature type="domain" description="Putative zinc-finger" evidence="2">
    <location>
        <begin position="3"/>
        <end position="36"/>
    </location>
</feature>
<evidence type="ECO:0000313" key="4">
    <source>
        <dbReference type="Proteomes" id="UP000428260"/>
    </source>
</evidence>
<dbReference type="Proteomes" id="UP000428260">
    <property type="component" value="Chromosome"/>
</dbReference>
<feature type="transmembrane region" description="Helical" evidence="1">
    <location>
        <begin position="85"/>
        <end position="107"/>
    </location>
</feature>
<organism evidence="3 4">
    <name type="scientific">Maribellus comscasis</name>
    <dbReference type="NCBI Taxonomy" id="2681766"/>
    <lineage>
        <taxon>Bacteria</taxon>
        <taxon>Pseudomonadati</taxon>
        <taxon>Bacteroidota</taxon>
        <taxon>Bacteroidia</taxon>
        <taxon>Marinilabiliales</taxon>
        <taxon>Prolixibacteraceae</taxon>
        <taxon>Maribellus</taxon>
    </lineage>
</organism>
<name>A0A6I6JW76_9BACT</name>
<evidence type="ECO:0000259" key="2">
    <source>
        <dbReference type="Pfam" id="PF13490"/>
    </source>
</evidence>
<dbReference type="Gene3D" id="1.10.10.1320">
    <property type="entry name" value="Anti-sigma factor, zinc-finger domain"/>
    <property type="match status" value="1"/>
</dbReference>
<keyword evidence="4" id="KW-1185">Reference proteome</keyword>
<dbReference type="RefSeq" id="WP_158866506.1">
    <property type="nucleotide sequence ID" value="NZ_CP046401.1"/>
</dbReference>
<dbReference type="InterPro" id="IPR027383">
    <property type="entry name" value="Znf_put"/>
</dbReference>
<keyword evidence="1" id="KW-0812">Transmembrane</keyword>
<dbReference type="KEGG" id="mcos:GM418_12205"/>
<gene>
    <name evidence="3" type="ORF">GM418_12205</name>
</gene>
<dbReference type="InterPro" id="IPR041916">
    <property type="entry name" value="Anti_sigma_zinc_sf"/>
</dbReference>
<dbReference type="AlphaFoldDB" id="A0A6I6JW76"/>
<keyword evidence="1" id="KW-1133">Transmembrane helix</keyword>
<reference evidence="3 4" key="1">
    <citation type="submission" date="2019-11" db="EMBL/GenBank/DDBJ databases">
        <authorList>
            <person name="Zheng R.K."/>
            <person name="Sun C.M."/>
        </authorList>
    </citation>
    <scope>NUCLEOTIDE SEQUENCE [LARGE SCALE GENOMIC DNA]</scope>
    <source>
        <strain evidence="3 4">WC007</strain>
    </source>
</reference>
<protein>
    <recommendedName>
        <fullName evidence="2">Putative zinc-finger domain-containing protein</fullName>
    </recommendedName>
</protein>
<sequence length="145" mass="16629">MKCKTIHKNLVFFLEGDLPEIKKKQIEAHISNCDDCSAFAQDLKKTLGIIEKEKTTEINPFFYTRLKARLESQAEPAKIPFWKPVLAKVVQPVFFSILLIAGIYTGFKIATPVQVNTASVHYTSEEIFPYLNEMQSEPIEEFLME</sequence>
<dbReference type="Pfam" id="PF13490">
    <property type="entry name" value="zf-HC2"/>
    <property type="match status" value="1"/>
</dbReference>
<keyword evidence="1" id="KW-0472">Membrane</keyword>
<evidence type="ECO:0000256" key="1">
    <source>
        <dbReference type="SAM" id="Phobius"/>
    </source>
</evidence>
<dbReference type="EMBL" id="CP046401">
    <property type="protein sequence ID" value="QGY44392.1"/>
    <property type="molecule type" value="Genomic_DNA"/>
</dbReference>
<evidence type="ECO:0000313" key="3">
    <source>
        <dbReference type="EMBL" id="QGY44392.1"/>
    </source>
</evidence>
<accession>A0A6I6JW76</accession>